<comment type="similarity">
    <text evidence="1">Belongs to the glycosyltransferase 2 family.</text>
</comment>
<dbReference type="InterPro" id="IPR029044">
    <property type="entry name" value="Nucleotide-diphossugar_trans"/>
</dbReference>
<sequence length="242" mass="27777">MVWPKVSIIWLNHNSMKIIDTVIESLESITNLDYPDDKYELIVVDNGSTDGSFDKIKEFLDRRSKLRKKIIRLSKNLGFTGGNNVGYRARDEDSKYVVLVNNDATIEANSVKLYVETFEKFPGIGALQGILINRRKKVIDSIGSYLSNVFTAHPFSRDIRDVPQKYEALKCSFVEGTFPAYRIESLKLSMGERIFEEKFFGFGEDVLTSLMIWSKGYSTVFIPKIVGFHVRGATWKKWNLYT</sequence>
<evidence type="ECO:0000313" key="5">
    <source>
        <dbReference type="EMBL" id="MDK6027903.1"/>
    </source>
</evidence>
<dbReference type="Pfam" id="PF00535">
    <property type="entry name" value="Glycos_transf_2"/>
    <property type="match status" value="1"/>
</dbReference>
<dbReference type="PANTHER" id="PTHR43179">
    <property type="entry name" value="RHAMNOSYLTRANSFERASE WBBL"/>
    <property type="match status" value="1"/>
</dbReference>
<dbReference type="RefSeq" id="WP_285272881.1">
    <property type="nucleotide sequence ID" value="NZ_JASNVW010000001.1"/>
</dbReference>
<evidence type="ECO:0000256" key="3">
    <source>
        <dbReference type="ARBA" id="ARBA00022679"/>
    </source>
</evidence>
<dbReference type="GO" id="GO:0016757">
    <property type="term" value="F:glycosyltransferase activity"/>
    <property type="evidence" value="ECO:0007669"/>
    <property type="project" value="UniProtKB-KW"/>
</dbReference>
<dbReference type="EC" id="2.4.-.-" evidence="5"/>
<comment type="caution">
    <text evidence="5">The sequence shown here is derived from an EMBL/GenBank/DDBJ whole genome shotgun (WGS) entry which is preliminary data.</text>
</comment>
<evidence type="ECO:0000313" key="6">
    <source>
        <dbReference type="Proteomes" id="UP001529235"/>
    </source>
</evidence>
<dbReference type="AlphaFoldDB" id="A0ABD4Z5J4"/>
<proteinExistence type="inferred from homology"/>
<keyword evidence="3 5" id="KW-0808">Transferase</keyword>
<dbReference type="Proteomes" id="UP001529235">
    <property type="component" value="Unassembled WGS sequence"/>
</dbReference>
<accession>A0ABD4Z5J4</accession>
<dbReference type="Gene3D" id="3.90.550.10">
    <property type="entry name" value="Spore Coat Polysaccharide Biosynthesis Protein SpsA, Chain A"/>
    <property type="match status" value="1"/>
</dbReference>
<feature type="domain" description="Glycosyltransferase 2-like" evidence="4">
    <location>
        <begin position="7"/>
        <end position="186"/>
    </location>
</feature>
<protein>
    <submittedName>
        <fullName evidence="5">Glycosyltransferase</fullName>
        <ecNumber evidence="5">2.4.-.-</ecNumber>
    </submittedName>
</protein>
<evidence type="ECO:0000256" key="1">
    <source>
        <dbReference type="ARBA" id="ARBA00006739"/>
    </source>
</evidence>
<gene>
    <name evidence="5" type="ORF">QPL79_00790</name>
</gene>
<dbReference type="EMBL" id="JASNVW010000001">
    <property type="protein sequence ID" value="MDK6027903.1"/>
    <property type="molecule type" value="Genomic_DNA"/>
</dbReference>
<keyword evidence="6" id="KW-1185">Reference proteome</keyword>
<organism evidence="5 6">
    <name type="scientific">Ignisphaera cupida</name>
    <dbReference type="NCBI Taxonomy" id="3050454"/>
    <lineage>
        <taxon>Archaea</taxon>
        <taxon>Thermoproteota</taxon>
        <taxon>Thermoprotei</taxon>
        <taxon>Desulfurococcales</taxon>
        <taxon>Desulfurococcaceae</taxon>
        <taxon>Ignisphaera</taxon>
    </lineage>
</organism>
<dbReference type="SUPFAM" id="SSF53448">
    <property type="entry name" value="Nucleotide-diphospho-sugar transferases"/>
    <property type="match status" value="1"/>
</dbReference>
<evidence type="ECO:0000259" key="4">
    <source>
        <dbReference type="Pfam" id="PF00535"/>
    </source>
</evidence>
<name>A0ABD4Z5J4_9CREN</name>
<reference evidence="5 6" key="1">
    <citation type="submission" date="2023-05" db="EMBL/GenBank/DDBJ databases">
        <title>A new hyperthermophilic archaea 'Ignisphaera cupida' sp. nov. and description of the family 'Ignisphaeraceae' fam. nov.</title>
        <authorList>
            <person name="Podosokorskaya O.A."/>
            <person name="Elcheninov A.G."/>
            <person name="Klukina A."/>
            <person name="Merkel A.Y."/>
        </authorList>
    </citation>
    <scope>NUCLEOTIDE SEQUENCE [LARGE SCALE GENOMIC DNA]</scope>
    <source>
        <strain evidence="5 6">4213-co</strain>
    </source>
</reference>
<evidence type="ECO:0000256" key="2">
    <source>
        <dbReference type="ARBA" id="ARBA00022676"/>
    </source>
</evidence>
<dbReference type="PANTHER" id="PTHR43179:SF12">
    <property type="entry name" value="GALACTOFURANOSYLTRANSFERASE GLFT2"/>
    <property type="match status" value="1"/>
</dbReference>
<dbReference type="InterPro" id="IPR001173">
    <property type="entry name" value="Glyco_trans_2-like"/>
</dbReference>
<keyword evidence="2 5" id="KW-0328">Glycosyltransferase</keyword>